<keyword evidence="6" id="KW-1185">Reference proteome</keyword>
<dbReference type="STRING" id="230819.A0A5C3KX20"/>
<dbReference type="Gene3D" id="2.130.10.10">
    <property type="entry name" value="YVTN repeat-like/Quinoprotein amine dehydrogenase"/>
    <property type="match status" value="2"/>
</dbReference>
<dbReference type="InterPro" id="IPR020472">
    <property type="entry name" value="WD40_PAC1"/>
</dbReference>
<dbReference type="PROSITE" id="PS00678">
    <property type="entry name" value="WD_REPEATS_1"/>
    <property type="match status" value="2"/>
</dbReference>
<keyword evidence="1 3" id="KW-0853">WD repeat</keyword>
<protein>
    <submittedName>
        <fullName evidence="5">WD40 repeat-like protein</fullName>
    </submittedName>
</protein>
<dbReference type="InterPro" id="IPR036322">
    <property type="entry name" value="WD40_repeat_dom_sf"/>
</dbReference>
<feature type="repeat" description="WD" evidence="3">
    <location>
        <begin position="120"/>
        <end position="153"/>
    </location>
</feature>
<evidence type="ECO:0000313" key="5">
    <source>
        <dbReference type="EMBL" id="TFK25076.1"/>
    </source>
</evidence>
<dbReference type="SMART" id="SM00320">
    <property type="entry name" value="WD40"/>
    <property type="match status" value="4"/>
</dbReference>
<accession>A0A5C3KX20</accession>
<dbReference type="PRINTS" id="PR00320">
    <property type="entry name" value="GPROTEINBRPT"/>
</dbReference>
<evidence type="ECO:0000256" key="3">
    <source>
        <dbReference type="PROSITE-ProRule" id="PRU00221"/>
    </source>
</evidence>
<keyword evidence="2" id="KW-0677">Repeat</keyword>
<feature type="repeat" description="WD" evidence="3">
    <location>
        <begin position="76"/>
        <end position="118"/>
    </location>
</feature>
<evidence type="ECO:0000256" key="1">
    <source>
        <dbReference type="ARBA" id="ARBA00022574"/>
    </source>
</evidence>
<dbReference type="Pfam" id="PF00400">
    <property type="entry name" value="WD40"/>
    <property type="match status" value="2"/>
</dbReference>
<dbReference type="EMBL" id="ML210191">
    <property type="protein sequence ID" value="TFK25076.1"/>
    <property type="molecule type" value="Genomic_DNA"/>
</dbReference>
<feature type="compositionally biased region" description="Basic and acidic residues" evidence="4">
    <location>
        <begin position="373"/>
        <end position="388"/>
    </location>
</feature>
<dbReference type="PANTHER" id="PTHR44019:SF8">
    <property type="entry name" value="POC1 CENTRIOLAR PROTEIN HOMOLOG"/>
    <property type="match status" value="1"/>
</dbReference>
<sequence>MSEPEKSSNYIVAEAQLLAERARRDKAAVLKDIGEPIELPGKALAIEVQGNSAWIAENTTVVKKLDLESGKVLQIYKGHTAPVTCIAFYNPDRKLLISGSWDKTIRVWDTKTKVLLSTTPDAHSDFVKTVVVLPSLNLLLSGGSDKIVRFWDLTDVTKPLQNAGSISSHTRPVECIAGYAISDTSAVIYTADTMGVIRVWNLQKEPETTPPLWRATARGELNHHRTRINELLVGKDLVWTASADETVQIHPAIEVENLSEDAAALKGPKAITHPVAARALLPLTLTELGEPYLLTVAGDVLRVYDISSLSDPELLSSTDIHWHDVTAIRLWYRTTVKEDVKHTEPWIVTTSLDQTIRKWRLTELLNPTPPPAPEEKKKTELEPIRESDLTEEEERELAELLDED</sequence>
<evidence type="ECO:0000256" key="2">
    <source>
        <dbReference type="ARBA" id="ARBA00022737"/>
    </source>
</evidence>
<dbReference type="InterPro" id="IPR015943">
    <property type="entry name" value="WD40/YVTN_repeat-like_dom_sf"/>
</dbReference>
<feature type="region of interest" description="Disordered" evidence="4">
    <location>
        <begin position="364"/>
        <end position="404"/>
    </location>
</feature>
<organism evidence="5 6">
    <name type="scientific">Coprinopsis marcescibilis</name>
    <name type="common">Agaric fungus</name>
    <name type="synonym">Psathyrella marcescibilis</name>
    <dbReference type="NCBI Taxonomy" id="230819"/>
    <lineage>
        <taxon>Eukaryota</taxon>
        <taxon>Fungi</taxon>
        <taxon>Dikarya</taxon>
        <taxon>Basidiomycota</taxon>
        <taxon>Agaricomycotina</taxon>
        <taxon>Agaricomycetes</taxon>
        <taxon>Agaricomycetidae</taxon>
        <taxon>Agaricales</taxon>
        <taxon>Agaricineae</taxon>
        <taxon>Psathyrellaceae</taxon>
        <taxon>Coprinopsis</taxon>
    </lineage>
</organism>
<evidence type="ECO:0000313" key="6">
    <source>
        <dbReference type="Proteomes" id="UP000307440"/>
    </source>
</evidence>
<feature type="compositionally biased region" description="Acidic residues" evidence="4">
    <location>
        <begin position="389"/>
        <end position="404"/>
    </location>
</feature>
<dbReference type="AlphaFoldDB" id="A0A5C3KX20"/>
<proteinExistence type="predicted"/>
<dbReference type="InterPro" id="IPR019775">
    <property type="entry name" value="WD40_repeat_CS"/>
</dbReference>
<dbReference type="InterPro" id="IPR001680">
    <property type="entry name" value="WD40_rpt"/>
</dbReference>
<dbReference type="OrthoDB" id="6262491at2759"/>
<dbReference type="Proteomes" id="UP000307440">
    <property type="component" value="Unassembled WGS sequence"/>
</dbReference>
<dbReference type="PANTHER" id="PTHR44019">
    <property type="entry name" value="WD REPEAT-CONTAINING PROTEIN 55"/>
    <property type="match status" value="1"/>
</dbReference>
<dbReference type="SUPFAM" id="SSF50978">
    <property type="entry name" value="WD40 repeat-like"/>
    <property type="match status" value="1"/>
</dbReference>
<dbReference type="PROSITE" id="PS50082">
    <property type="entry name" value="WD_REPEATS_2"/>
    <property type="match status" value="2"/>
</dbReference>
<evidence type="ECO:0000256" key="4">
    <source>
        <dbReference type="SAM" id="MobiDB-lite"/>
    </source>
</evidence>
<name>A0A5C3KX20_COPMA</name>
<dbReference type="PROSITE" id="PS50294">
    <property type="entry name" value="WD_REPEATS_REGION"/>
    <property type="match status" value="2"/>
</dbReference>
<gene>
    <name evidence="5" type="ORF">FA15DRAFT_668949</name>
</gene>
<reference evidence="5 6" key="1">
    <citation type="journal article" date="2019" name="Nat. Ecol. Evol.">
        <title>Megaphylogeny resolves global patterns of mushroom evolution.</title>
        <authorList>
            <person name="Varga T."/>
            <person name="Krizsan K."/>
            <person name="Foldi C."/>
            <person name="Dima B."/>
            <person name="Sanchez-Garcia M."/>
            <person name="Sanchez-Ramirez S."/>
            <person name="Szollosi G.J."/>
            <person name="Szarkandi J.G."/>
            <person name="Papp V."/>
            <person name="Albert L."/>
            <person name="Andreopoulos W."/>
            <person name="Angelini C."/>
            <person name="Antonin V."/>
            <person name="Barry K.W."/>
            <person name="Bougher N.L."/>
            <person name="Buchanan P."/>
            <person name="Buyck B."/>
            <person name="Bense V."/>
            <person name="Catcheside P."/>
            <person name="Chovatia M."/>
            <person name="Cooper J."/>
            <person name="Damon W."/>
            <person name="Desjardin D."/>
            <person name="Finy P."/>
            <person name="Geml J."/>
            <person name="Haridas S."/>
            <person name="Hughes K."/>
            <person name="Justo A."/>
            <person name="Karasinski D."/>
            <person name="Kautmanova I."/>
            <person name="Kiss B."/>
            <person name="Kocsube S."/>
            <person name="Kotiranta H."/>
            <person name="LaButti K.M."/>
            <person name="Lechner B.E."/>
            <person name="Liimatainen K."/>
            <person name="Lipzen A."/>
            <person name="Lukacs Z."/>
            <person name="Mihaltcheva S."/>
            <person name="Morgado L.N."/>
            <person name="Niskanen T."/>
            <person name="Noordeloos M.E."/>
            <person name="Ohm R.A."/>
            <person name="Ortiz-Santana B."/>
            <person name="Ovrebo C."/>
            <person name="Racz N."/>
            <person name="Riley R."/>
            <person name="Savchenko A."/>
            <person name="Shiryaev A."/>
            <person name="Soop K."/>
            <person name="Spirin V."/>
            <person name="Szebenyi C."/>
            <person name="Tomsovsky M."/>
            <person name="Tulloss R.E."/>
            <person name="Uehling J."/>
            <person name="Grigoriev I.V."/>
            <person name="Vagvolgyi C."/>
            <person name="Papp T."/>
            <person name="Martin F.M."/>
            <person name="Miettinen O."/>
            <person name="Hibbett D.S."/>
            <person name="Nagy L.G."/>
        </authorList>
    </citation>
    <scope>NUCLEOTIDE SEQUENCE [LARGE SCALE GENOMIC DNA]</scope>
    <source>
        <strain evidence="5 6">CBS 121175</strain>
    </source>
</reference>
<dbReference type="InterPro" id="IPR050505">
    <property type="entry name" value="WDR55/POC1"/>
</dbReference>